<evidence type="ECO:0000256" key="4">
    <source>
        <dbReference type="ARBA" id="ARBA00011881"/>
    </source>
</evidence>
<evidence type="ECO:0000256" key="8">
    <source>
        <dbReference type="ARBA" id="ARBA00022723"/>
    </source>
</evidence>
<evidence type="ECO:0000256" key="14">
    <source>
        <dbReference type="ARBA" id="ARBA00048070"/>
    </source>
</evidence>
<evidence type="ECO:0000256" key="13">
    <source>
        <dbReference type="ARBA" id="ARBA00023152"/>
    </source>
</evidence>
<feature type="binding site" evidence="15">
    <location>
        <begin position="21"/>
        <end position="25"/>
    </location>
    <ligand>
        <name>ADP</name>
        <dbReference type="ChEBI" id="CHEBI:456216"/>
        <note>allosteric activator; ligand shared between dimeric partners</note>
    </ligand>
</feature>
<dbReference type="NCBIfam" id="TIGR02482">
    <property type="entry name" value="PFKA_ATP"/>
    <property type="match status" value="1"/>
</dbReference>
<dbReference type="GO" id="GO:0005945">
    <property type="term" value="C:6-phosphofructokinase complex"/>
    <property type="evidence" value="ECO:0007669"/>
    <property type="project" value="TreeGrafter"/>
</dbReference>
<feature type="binding site" evidence="15">
    <location>
        <begin position="72"/>
        <end position="73"/>
    </location>
    <ligand>
        <name>ATP</name>
        <dbReference type="ChEBI" id="CHEBI:30616"/>
    </ligand>
</feature>
<feature type="binding site" evidence="15">
    <location>
        <position position="246"/>
    </location>
    <ligand>
        <name>substrate</name>
        <note>ligand shared between dimeric partners</note>
    </ligand>
</feature>
<keyword evidence="9 15" id="KW-0547">Nucleotide-binding</keyword>
<feature type="binding site" description="in other chain" evidence="15">
    <location>
        <position position="223"/>
    </location>
    <ligand>
        <name>substrate</name>
        <note>ligand shared between dimeric partners</note>
    </ligand>
</feature>
<dbReference type="InterPro" id="IPR000023">
    <property type="entry name" value="Phosphofructokinase_dom"/>
</dbReference>
<feature type="binding site" description="in other chain" evidence="15">
    <location>
        <begin position="126"/>
        <end position="128"/>
    </location>
    <ligand>
        <name>substrate</name>
        <note>ligand shared between dimeric partners</note>
    </ligand>
</feature>
<feature type="binding site" description="in other chain" evidence="15">
    <location>
        <begin position="186"/>
        <end position="188"/>
    </location>
    <ligand>
        <name>ADP</name>
        <dbReference type="ChEBI" id="CHEBI:456216"/>
        <note>allosteric activator; ligand shared between dimeric partners</note>
    </ligand>
</feature>
<dbReference type="PANTHER" id="PTHR13697:SF4">
    <property type="entry name" value="ATP-DEPENDENT 6-PHOSPHOFRUCTOKINASE"/>
    <property type="match status" value="1"/>
</dbReference>
<comment type="function">
    <text evidence="15">Catalyzes the phosphorylation of D-fructose 6-phosphate to fructose 1,6-bisphosphate by ATP, the first committing step of glycolysis.</text>
</comment>
<reference evidence="17 18" key="1">
    <citation type="submission" date="2018-08" db="EMBL/GenBank/DDBJ databases">
        <title>Meiothermus cateniformans JCM 15151 genome sequencing project.</title>
        <authorList>
            <person name="Da Costa M.S."/>
            <person name="Albuquerque L."/>
            <person name="Raposo P."/>
            <person name="Froufe H.J.C."/>
            <person name="Barroso C.S."/>
            <person name="Egas C."/>
        </authorList>
    </citation>
    <scope>NUCLEOTIDE SEQUENCE [LARGE SCALE GENOMIC DNA]</scope>
    <source>
        <strain evidence="17 18">JCM 15151</strain>
    </source>
</reference>
<dbReference type="GO" id="GO:0003872">
    <property type="term" value="F:6-phosphofructokinase activity"/>
    <property type="evidence" value="ECO:0007669"/>
    <property type="project" value="UniProtKB-UniRule"/>
</dbReference>
<comment type="similarity">
    <text evidence="15">Belongs to the phosphofructokinase type A (PFKA) family. ATP-dependent PFK group I subfamily. Prokaryotic clade 'B1' sub-subfamily.</text>
</comment>
<feature type="domain" description="Phosphofructokinase" evidence="16">
    <location>
        <begin position="3"/>
        <end position="278"/>
    </location>
</feature>
<dbReference type="GO" id="GO:0070095">
    <property type="term" value="F:fructose-6-phosphate binding"/>
    <property type="evidence" value="ECO:0007669"/>
    <property type="project" value="TreeGrafter"/>
</dbReference>
<dbReference type="InterPro" id="IPR012828">
    <property type="entry name" value="PFKA_ATP_prok"/>
</dbReference>
<dbReference type="Pfam" id="PF00365">
    <property type="entry name" value="PFK"/>
    <property type="match status" value="1"/>
</dbReference>
<dbReference type="Proteomes" id="UP000266089">
    <property type="component" value="Unassembled WGS sequence"/>
</dbReference>
<dbReference type="GO" id="GO:0005524">
    <property type="term" value="F:ATP binding"/>
    <property type="evidence" value="ECO:0007669"/>
    <property type="project" value="UniProtKB-UniRule"/>
</dbReference>
<evidence type="ECO:0000259" key="16">
    <source>
        <dbReference type="Pfam" id="PF00365"/>
    </source>
</evidence>
<comment type="catalytic activity">
    <reaction evidence="14 15">
        <text>beta-D-fructose 6-phosphate + ATP = beta-D-fructose 1,6-bisphosphate + ADP + H(+)</text>
        <dbReference type="Rhea" id="RHEA:16109"/>
        <dbReference type="ChEBI" id="CHEBI:15378"/>
        <dbReference type="ChEBI" id="CHEBI:30616"/>
        <dbReference type="ChEBI" id="CHEBI:32966"/>
        <dbReference type="ChEBI" id="CHEBI:57634"/>
        <dbReference type="ChEBI" id="CHEBI:456216"/>
        <dbReference type="EC" id="2.7.1.11"/>
    </reaction>
</comment>
<proteinExistence type="inferred from homology"/>
<feature type="binding site" description="in other chain" evidence="15">
    <location>
        <begin position="252"/>
        <end position="255"/>
    </location>
    <ligand>
        <name>substrate</name>
        <note>ligand shared between dimeric partners</note>
    </ligand>
</feature>
<dbReference type="EMBL" id="QWKX01000035">
    <property type="protein sequence ID" value="RIH76882.1"/>
    <property type="molecule type" value="Genomic_DNA"/>
</dbReference>
<evidence type="ECO:0000256" key="5">
    <source>
        <dbReference type="ARBA" id="ARBA00022490"/>
    </source>
</evidence>
<dbReference type="GO" id="GO:0030388">
    <property type="term" value="P:fructose 1,6-bisphosphate metabolic process"/>
    <property type="evidence" value="ECO:0007669"/>
    <property type="project" value="TreeGrafter"/>
</dbReference>
<evidence type="ECO:0000256" key="2">
    <source>
        <dbReference type="ARBA" id="ARBA00004496"/>
    </source>
</evidence>
<feature type="binding site" evidence="15">
    <location>
        <begin position="102"/>
        <end position="105"/>
    </location>
    <ligand>
        <name>ATP</name>
        <dbReference type="ChEBI" id="CHEBI:30616"/>
    </ligand>
</feature>
<evidence type="ECO:0000256" key="12">
    <source>
        <dbReference type="ARBA" id="ARBA00022842"/>
    </source>
</evidence>
<keyword evidence="13 15" id="KW-0324">Glycolysis</keyword>
<evidence type="ECO:0000313" key="17">
    <source>
        <dbReference type="EMBL" id="RIH76882.1"/>
    </source>
</evidence>
<dbReference type="FunFam" id="3.40.50.460:FF:000002">
    <property type="entry name" value="ATP-dependent 6-phosphofructokinase"/>
    <property type="match status" value="1"/>
</dbReference>
<dbReference type="FunFam" id="3.40.50.450:FF:000001">
    <property type="entry name" value="ATP-dependent 6-phosphofructokinase"/>
    <property type="match status" value="1"/>
</dbReference>
<dbReference type="InterPro" id="IPR012003">
    <property type="entry name" value="ATP_PFK_prok-type"/>
</dbReference>
<dbReference type="PROSITE" id="PS00433">
    <property type="entry name" value="PHOSPHOFRUCTOKINASE"/>
    <property type="match status" value="1"/>
</dbReference>
<dbReference type="GO" id="GO:0046872">
    <property type="term" value="F:metal ion binding"/>
    <property type="evidence" value="ECO:0007669"/>
    <property type="project" value="UniProtKB-KW"/>
</dbReference>
<keyword evidence="5 15" id="KW-0963">Cytoplasm</keyword>
<dbReference type="AlphaFoldDB" id="A0A399E4K3"/>
<comment type="subcellular location">
    <subcellularLocation>
        <location evidence="2 15">Cytoplasm</location>
    </subcellularLocation>
</comment>
<evidence type="ECO:0000256" key="3">
    <source>
        <dbReference type="ARBA" id="ARBA00004679"/>
    </source>
</evidence>
<feature type="active site" description="Proton acceptor" evidence="15">
    <location>
        <position position="128"/>
    </location>
</feature>
<feature type="binding site" description="in other chain" evidence="15">
    <location>
        <begin position="170"/>
        <end position="172"/>
    </location>
    <ligand>
        <name>substrate</name>
        <note>ligand shared between dimeric partners</note>
    </ligand>
</feature>
<comment type="pathway">
    <text evidence="3 15">Carbohydrate degradation; glycolysis; D-glyceraldehyde 3-phosphate and glycerone phosphate from D-glucose: step 3/4.</text>
</comment>
<feature type="binding site" evidence="15">
    <location>
        <position position="11"/>
    </location>
    <ligand>
        <name>ATP</name>
        <dbReference type="ChEBI" id="CHEBI:30616"/>
    </ligand>
</feature>
<dbReference type="Gene3D" id="3.40.50.450">
    <property type="match status" value="1"/>
</dbReference>
<evidence type="ECO:0000256" key="9">
    <source>
        <dbReference type="ARBA" id="ARBA00022741"/>
    </source>
</evidence>
<feature type="binding site" description="in other chain" evidence="15">
    <location>
        <begin position="214"/>
        <end position="216"/>
    </location>
    <ligand>
        <name>ADP</name>
        <dbReference type="ChEBI" id="CHEBI:456216"/>
        <note>allosteric activator; ligand shared between dimeric partners</note>
    </ligand>
</feature>
<feature type="binding site" description="in other chain" evidence="15">
    <location>
        <position position="155"/>
    </location>
    <ligand>
        <name>ADP</name>
        <dbReference type="ChEBI" id="CHEBI:456216"/>
        <note>allosteric activator; ligand shared between dimeric partners</note>
    </ligand>
</feature>
<comment type="subunit">
    <text evidence="4 15">Homotetramer.</text>
</comment>
<protein>
    <recommendedName>
        <fullName evidence="15">ATP-dependent 6-phosphofructokinase</fullName>
        <shortName evidence="15">ATP-PFK</shortName>
        <shortName evidence="15">Phosphofructokinase</shortName>
        <ecNumber evidence="15">2.7.1.11</ecNumber>
    </recommendedName>
    <alternativeName>
        <fullName evidence="15">Phosphohexokinase</fullName>
    </alternativeName>
</protein>
<comment type="caution">
    <text evidence="15">Lacks conserved residue(s) required for the propagation of feature annotation.</text>
</comment>
<dbReference type="InterPro" id="IPR035966">
    <property type="entry name" value="PKF_sf"/>
</dbReference>
<dbReference type="InterPro" id="IPR015912">
    <property type="entry name" value="Phosphofructokinase_CS"/>
</dbReference>
<accession>A0A399E4K3</accession>
<evidence type="ECO:0000256" key="15">
    <source>
        <dbReference type="HAMAP-Rule" id="MF_00339"/>
    </source>
</evidence>
<keyword evidence="10 15" id="KW-0418">Kinase</keyword>
<feature type="binding site" evidence="15">
    <location>
        <position position="103"/>
    </location>
    <ligand>
        <name>Mg(2+)</name>
        <dbReference type="ChEBI" id="CHEBI:18420"/>
        <note>catalytic</note>
    </ligand>
</feature>
<dbReference type="Gene3D" id="3.40.50.460">
    <property type="entry name" value="Phosphofructokinase domain"/>
    <property type="match status" value="1"/>
</dbReference>
<dbReference type="SUPFAM" id="SSF53784">
    <property type="entry name" value="Phosphofructokinase"/>
    <property type="match status" value="1"/>
</dbReference>
<name>A0A399E4K3_9DEIN</name>
<dbReference type="GO" id="GO:0006002">
    <property type="term" value="P:fructose 6-phosphate metabolic process"/>
    <property type="evidence" value="ECO:0007669"/>
    <property type="project" value="UniProtKB-UniRule"/>
</dbReference>
<keyword evidence="11 15" id="KW-0067">ATP-binding</keyword>
<organism evidence="17 18">
    <name type="scientific">Meiothermus taiwanensis</name>
    <dbReference type="NCBI Taxonomy" id="172827"/>
    <lineage>
        <taxon>Bacteria</taxon>
        <taxon>Thermotogati</taxon>
        <taxon>Deinococcota</taxon>
        <taxon>Deinococci</taxon>
        <taxon>Thermales</taxon>
        <taxon>Thermaceae</taxon>
        <taxon>Meiothermus</taxon>
    </lineage>
</organism>
<dbReference type="HAMAP" id="MF_00339">
    <property type="entry name" value="Phosphofructokinase_I_B1"/>
    <property type="match status" value="1"/>
</dbReference>
<dbReference type="NCBIfam" id="NF002872">
    <property type="entry name" value="PRK03202.1"/>
    <property type="match status" value="1"/>
</dbReference>
<evidence type="ECO:0000256" key="6">
    <source>
        <dbReference type="ARBA" id="ARBA00022533"/>
    </source>
</evidence>
<gene>
    <name evidence="17" type="primary">pfkA_2</name>
    <name evidence="15" type="synonym">pfkA</name>
    <name evidence="17" type="ORF">Mcate_01603</name>
</gene>
<dbReference type="OrthoDB" id="9802503at2"/>
<keyword evidence="12 15" id="KW-0460">Magnesium</keyword>
<dbReference type="EC" id="2.7.1.11" evidence="15"/>
<dbReference type="GO" id="GO:0048029">
    <property type="term" value="F:monosaccharide binding"/>
    <property type="evidence" value="ECO:0007669"/>
    <property type="project" value="TreeGrafter"/>
</dbReference>
<evidence type="ECO:0000313" key="18">
    <source>
        <dbReference type="Proteomes" id="UP000266089"/>
    </source>
</evidence>
<keyword evidence="6 15" id="KW-0021">Allosteric enzyme</keyword>
<keyword evidence="7 15" id="KW-0808">Transferase</keyword>
<dbReference type="PRINTS" id="PR00476">
    <property type="entry name" value="PHFRCTKINASE"/>
</dbReference>
<dbReference type="InterPro" id="IPR022953">
    <property type="entry name" value="ATP_PFK"/>
</dbReference>
<evidence type="ECO:0000256" key="11">
    <source>
        <dbReference type="ARBA" id="ARBA00022840"/>
    </source>
</evidence>
<comment type="cofactor">
    <cofactor evidence="1 15">
        <name>Mg(2+)</name>
        <dbReference type="ChEBI" id="CHEBI:18420"/>
    </cofactor>
</comment>
<comment type="activity regulation">
    <text evidence="15">Allosterically activated by ADP and other diphosphonucleosides, and allosterically inhibited by phosphoenolpyruvate.</text>
</comment>
<dbReference type="PIRSF" id="PIRSF000532">
    <property type="entry name" value="ATP_PFK_prok"/>
    <property type="match status" value="1"/>
</dbReference>
<feature type="binding site" description="in other chain" evidence="15">
    <location>
        <position position="212"/>
    </location>
    <ligand>
        <name>ADP</name>
        <dbReference type="ChEBI" id="CHEBI:456216"/>
        <note>allosteric activator; ligand shared between dimeric partners</note>
    </ligand>
</feature>
<comment type="caution">
    <text evidence="17">The sequence shown here is derived from an EMBL/GenBank/DDBJ whole genome shotgun (WGS) entry which is preliminary data.</text>
</comment>
<dbReference type="GO" id="GO:0042802">
    <property type="term" value="F:identical protein binding"/>
    <property type="evidence" value="ECO:0007669"/>
    <property type="project" value="TreeGrafter"/>
</dbReference>
<dbReference type="GO" id="GO:0016208">
    <property type="term" value="F:AMP binding"/>
    <property type="evidence" value="ECO:0007669"/>
    <property type="project" value="TreeGrafter"/>
</dbReference>
<dbReference type="PANTHER" id="PTHR13697">
    <property type="entry name" value="PHOSPHOFRUCTOKINASE"/>
    <property type="match status" value="1"/>
</dbReference>
<evidence type="ECO:0000256" key="7">
    <source>
        <dbReference type="ARBA" id="ARBA00022679"/>
    </source>
</evidence>
<dbReference type="RefSeq" id="WP_027888481.1">
    <property type="nucleotide sequence ID" value="NZ_JBHSXZ010000031.1"/>
</dbReference>
<dbReference type="UniPathway" id="UPA00109">
    <property type="reaction ID" value="UER00182"/>
</dbReference>
<evidence type="ECO:0000256" key="1">
    <source>
        <dbReference type="ARBA" id="ARBA00001946"/>
    </source>
</evidence>
<sequence>MKRIAVFTSGGDAPGMNAAIRAVVRSGVAHGLEVIGIRGGYQGMIEGDFIPMGPRDVANTLQRGGTILLTARSKEFMTPEGRAKAADKLKKAGIDGVIAIGGNGTYAGAAKLLAEHHIPVVGAPGTIDNDLYGTDYTIGFDTAVNTALEAIDRIRDTAASHSRVFFIEVMGRHAGFIALEVGIAGGAEVIVIPEIPTNAQACAEVINKSAEKGKRSSIVVVAEGGYEGGAEQLAKDVRQYSGFDARVTVLGHIQRGGSPTAKDRVLASRLGAACVEALLSGASGVAIGEVNGEIRLTPFKEAIEKRKDINHKKYELAKVLAL</sequence>
<feature type="binding site" evidence="15">
    <location>
        <position position="163"/>
    </location>
    <ligand>
        <name>substrate</name>
        <note>ligand shared between dimeric partners</note>
    </ligand>
</feature>
<keyword evidence="8 15" id="KW-0479">Metal-binding</keyword>
<dbReference type="GO" id="GO:0061621">
    <property type="term" value="P:canonical glycolysis"/>
    <property type="evidence" value="ECO:0007669"/>
    <property type="project" value="TreeGrafter"/>
</dbReference>
<evidence type="ECO:0000256" key="10">
    <source>
        <dbReference type="ARBA" id="ARBA00022777"/>
    </source>
</evidence>